<keyword evidence="3" id="KW-1185">Reference proteome</keyword>
<evidence type="ECO:0000313" key="2">
    <source>
        <dbReference type="EMBL" id="KAJ7720991.1"/>
    </source>
</evidence>
<name>A0AAD7HIR8_9AGAR</name>
<feature type="compositionally biased region" description="Acidic residues" evidence="1">
    <location>
        <begin position="156"/>
        <end position="182"/>
    </location>
</feature>
<feature type="compositionally biased region" description="Basic and acidic residues" evidence="1">
    <location>
        <begin position="208"/>
        <end position="217"/>
    </location>
</feature>
<dbReference type="AlphaFoldDB" id="A0AAD7HIR8"/>
<organism evidence="2 3">
    <name type="scientific">Mycena metata</name>
    <dbReference type="NCBI Taxonomy" id="1033252"/>
    <lineage>
        <taxon>Eukaryota</taxon>
        <taxon>Fungi</taxon>
        <taxon>Dikarya</taxon>
        <taxon>Basidiomycota</taxon>
        <taxon>Agaricomycotina</taxon>
        <taxon>Agaricomycetes</taxon>
        <taxon>Agaricomycetidae</taxon>
        <taxon>Agaricales</taxon>
        <taxon>Marasmiineae</taxon>
        <taxon>Mycenaceae</taxon>
        <taxon>Mycena</taxon>
    </lineage>
</organism>
<proteinExistence type="predicted"/>
<feature type="region of interest" description="Disordered" evidence="1">
    <location>
        <begin position="261"/>
        <end position="298"/>
    </location>
</feature>
<dbReference type="Proteomes" id="UP001215598">
    <property type="component" value="Unassembled WGS sequence"/>
</dbReference>
<feature type="compositionally biased region" description="Basic residues" evidence="1">
    <location>
        <begin position="187"/>
        <end position="206"/>
    </location>
</feature>
<dbReference type="EMBL" id="JARKIB010000234">
    <property type="protein sequence ID" value="KAJ7720991.1"/>
    <property type="molecule type" value="Genomic_DNA"/>
</dbReference>
<evidence type="ECO:0000256" key="1">
    <source>
        <dbReference type="SAM" id="MobiDB-lite"/>
    </source>
</evidence>
<gene>
    <name evidence="2" type="ORF">B0H16DRAFT_1738478</name>
</gene>
<reference evidence="2" key="1">
    <citation type="submission" date="2023-03" db="EMBL/GenBank/DDBJ databases">
        <title>Massive genome expansion in bonnet fungi (Mycena s.s.) driven by repeated elements and novel gene families across ecological guilds.</title>
        <authorList>
            <consortium name="Lawrence Berkeley National Laboratory"/>
            <person name="Harder C.B."/>
            <person name="Miyauchi S."/>
            <person name="Viragh M."/>
            <person name="Kuo A."/>
            <person name="Thoen E."/>
            <person name="Andreopoulos B."/>
            <person name="Lu D."/>
            <person name="Skrede I."/>
            <person name="Drula E."/>
            <person name="Henrissat B."/>
            <person name="Morin E."/>
            <person name="Kohler A."/>
            <person name="Barry K."/>
            <person name="LaButti K."/>
            <person name="Morin E."/>
            <person name="Salamov A."/>
            <person name="Lipzen A."/>
            <person name="Mereny Z."/>
            <person name="Hegedus B."/>
            <person name="Baldrian P."/>
            <person name="Stursova M."/>
            <person name="Weitz H."/>
            <person name="Taylor A."/>
            <person name="Grigoriev I.V."/>
            <person name="Nagy L.G."/>
            <person name="Martin F."/>
            <person name="Kauserud H."/>
        </authorList>
    </citation>
    <scope>NUCLEOTIDE SEQUENCE</scope>
    <source>
        <strain evidence="2">CBHHK182m</strain>
    </source>
</reference>
<feature type="region of interest" description="Disordered" evidence="1">
    <location>
        <begin position="156"/>
        <end position="220"/>
    </location>
</feature>
<evidence type="ECO:0000313" key="3">
    <source>
        <dbReference type="Proteomes" id="UP001215598"/>
    </source>
</evidence>
<comment type="caution">
    <text evidence="2">The sequence shown here is derived from an EMBL/GenBank/DDBJ whole genome shotgun (WGS) entry which is preliminary data.</text>
</comment>
<sequence length="452" mass="51814">MLILNYCSIDVQNTIKVMEAFLKKKWPKLRQEILKHYDAERALQKYKPADVKDYAMKMRNKGCYNLTQWQKYFVRYNSIAGGPLTRGHLSMEDYFVFFQIGIHRGLRQILENRILQTNPFRGDKDQYTIKEWNRAAKWYFRRNKYETLMISVGELGEDLDEGDSGDESEDESSSSSGDESDYEEYRRKKKLRAKKKRQEKKKKTSNKKSPDEREKNKYQGNEEEIAGMIRKLNTMRLDDPEYAPIYYKVMVMDRSGTAEKCIKPPNIGRSTTPRTNGYGPAANSGSAERGGGPASFPNNIPLGSPSIVGGSDFRGCYGCLENGHRIFECKQVADLVQKNIIVLNPETRKLVMKNGDIIRRQTGESLVKAAARIAGENGPRVMFSTMNAPERAEAVSFFYQRAERRARIVEVYSETSTDEESEEESEAESVRNIYLTMPVRTGEEQVPVYAAD</sequence>
<accession>A0AAD7HIR8</accession>
<protein>
    <submittedName>
        <fullName evidence="2">Uncharacterized protein</fullName>
    </submittedName>
</protein>